<protein>
    <submittedName>
        <fullName evidence="1">Uncharacterized protein</fullName>
    </submittedName>
</protein>
<evidence type="ECO:0000313" key="1">
    <source>
        <dbReference type="EMBL" id="ADL35436.1"/>
    </source>
</evidence>
<dbReference type="KEGG" id="bpb:bpr_I2704"/>
<dbReference type="AlphaFoldDB" id="E0RZ64"/>
<dbReference type="InterPro" id="IPR023162">
    <property type="entry name" value="Apc36109-like_dom_sf"/>
</dbReference>
<evidence type="ECO:0000313" key="2">
    <source>
        <dbReference type="Proteomes" id="UP000001299"/>
    </source>
</evidence>
<dbReference type="EMBL" id="CP001810">
    <property type="protein sequence ID" value="ADL35436.1"/>
    <property type="molecule type" value="Genomic_DNA"/>
</dbReference>
<dbReference type="RefSeq" id="WP_013282089.1">
    <property type="nucleotide sequence ID" value="NC_014387.1"/>
</dbReference>
<keyword evidence="2" id="KW-1185">Reference proteome</keyword>
<gene>
    <name evidence="1" type="ordered locus">bpr_I2704</name>
</gene>
<name>E0RZ64_BUTPB</name>
<dbReference type="HOGENOM" id="CLU_1406437_0_0_9"/>
<dbReference type="STRING" id="515622.bpr_I2704"/>
<organism evidence="1 2">
    <name type="scientific">Butyrivibrio proteoclasticus (strain ATCC 51982 / DSM 14932 / B316)</name>
    <name type="common">Clostridium proteoclasticum</name>
    <dbReference type="NCBI Taxonomy" id="515622"/>
    <lineage>
        <taxon>Bacteria</taxon>
        <taxon>Bacillati</taxon>
        <taxon>Bacillota</taxon>
        <taxon>Clostridia</taxon>
        <taxon>Lachnospirales</taxon>
        <taxon>Lachnospiraceae</taxon>
        <taxon>Butyrivibrio</taxon>
    </lineage>
</organism>
<dbReference type="Proteomes" id="UP000001299">
    <property type="component" value="Chromosome 1"/>
</dbReference>
<reference evidence="1 2" key="1">
    <citation type="journal article" date="2010" name="PLoS ONE">
        <title>The glycobiome of the rumen bacterium Butyrivibrio proteoclasticus B316(T) highlights adaptation to a polysaccharide-rich environment.</title>
        <authorList>
            <person name="Kelly W.J."/>
            <person name="Leahy S.C."/>
            <person name="Altermann E."/>
            <person name="Yeoman C.J."/>
            <person name="Dunne J.C."/>
            <person name="Kong Z."/>
            <person name="Pacheco D.M."/>
            <person name="Li D."/>
            <person name="Noel S.J."/>
            <person name="Moon C.D."/>
            <person name="Cookson A.L."/>
            <person name="Attwood G.T."/>
        </authorList>
    </citation>
    <scope>NUCLEOTIDE SEQUENCE [LARGE SCALE GENOMIC DNA]</scope>
    <source>
        <strain evidence="2">ATCC 51982 / DSM 14932 / B316</strain>
    </source>
</reference>
<accession>E0RZ64</accession>
<dbReference type="eggNOG" id="ENOG50346CZ">
    <property type="taxonomic scope" value="Bacteria"/>
</dbReference>
<sequence length="193" mass="22597">MVPAKVYFDYLRNAFKSHRVRGYCVGQKRNGKTCIFDENGKLVVAEVKGKVLYNFKVYDYEYIWMACEDIIARLARDEEHRQKIWMSWASTTNWEEKMDEEIKIRRVVSKDVLDAVKNVLKEIDMYGLIEYGAPDDEFDTEAEMIAEQIKAGTSIEEISGIIADVINKMFGVNIDRIKYLKEAKKIYEVMHKL</sequence>
<dbReference type="Gene3D" id="1.10.340.20">
    <property type="entry name" value="Apc36109-like domain"/>
    <property type="match status" value="1"/>
</dbReference>
<proteinExistence type="predicted"/>